<keyword evidence="9" id="KW-1185">Reference proteome</keyword>
<dbReference type="GO" id="GO:0022857">
    <property type="term" value="F:transmembrane transporter activity"/>
    <property type="evidence" value="ECO:0007669"/>
    <property type="project" value="InterPro"/>
</dbReference>
<evidence type="ECO:0000313" key="8">
    <source>
        <dbReference type="EMBL" id="CAK1551529.1"/>
    </source>
</evidence>
<evidence type="ECO:0000256" key="1">
    <source>
        <dbReference type="ARBA" id="ARBA00004141"/>
    </source>
</evidence>
<feature type="domain" description="Major facilitator superfamily (MFS) profile" evidence="7">
    <location>
        <begin position="8"/>
        <end position="430"/>
    </location>
</feature>
<dbReference type="AlphaFoldDB" id="A0AAV1JT38"/>
<dbReference type="PANTHER" id="PTHR11662:SF280">
    <property type="entry name" value="FI21844P1-RELATED"/>
    <property type="match status" value="1"/>
</dbReference>
<dbReference type="Gene3D" id="1.20.1250.20">
    <property type="entry name" value="MFS general substrate transporter like domains"/>
    <property type="match status" value="2"/>
</dbReference>
<feature type="transmembrane region" description="Helical" evidence="5">
    <location>
        <begin position="310"/>
        <end position="330"/>
    </location>
</feature>
<feature type="transmembrane region" description="Helical" evidence="5">
    <location>
        <begin position="107"/>
        <end position="130"/>
    </location>
</feature>
<gene>
    <name evidence="8" type="ORF">LNINA_LOCUS10662</name>
</gene>
<feature type="transmembrane region" description="Helical" evidence="5">
    <location>
        <begin position="172"/>
        <end position="193"/>
    </location>
</feature>
<dbReference type="PANTHER" id="PTHR11662">
    <property type="entry name" value="SOLUTE CARRIER FAMILY 17"/>
    <property type="match status" value="1"/>
</dbReference>
<dbReference type="Proteomes" id="UP001497472">
    <property type="component" value="Unassembled WGS sequence"/>
</dbReference>
<keyword evidence="3 5" id="KW-1133">Transmembrane helix</keyword>
<keyword evidence="6" id="KW-0732">Signal</keyword>
<proteinExistence type="predicted"/>
<feature type="transmembrane region" description="Helical" evidence="5">
    <location>
        <begin position="229"/>
        <end position="250"/>
    </location>
</feature>
<reference evidence="8 9" key="1">
    <citation type="submission" date="2023-11" db="EMBL/GenBank/DDBJ databases">
        <authorList>
            <person name="Okamura Y."/>
        </authorList>
    </citation>
    <scope>NUCLEOTIDE SEQUENCE [LARGE SCALE GENOMIC DNA]</scope>
</reference>
<feature type="transmembrane region" description="Helical" evidence="5">
    <location>
        <begin position="79"/>
        <end position="101"/>
    </location>
</feature>
<dbReference type="Pfam" id="PF07690">
    <property type="entry name" value="MFS_1"/>
    <property type="match status" value="1"/>
</dbReference>
<evidence type="ECO:0000256" key="6">
    <source>
        <dbReference type="SAM" id="SignalP"/>
    </source>
</evidence>
<dbReference type="SUPFAM" id="SSF103473">
    <property type="entry name" value="MFS general substrate transporter"/>
    <property type="match status" value="1"/>
</dbReference>
<feature type="transmembrane region" description="Helical" evidence="5">
    <location>
        <begin position="47"/>
        <end position="67"/>
    </location>
</feature>
<dbReference type="GO" id="GO:0016020">
    <property type="term" value="C:membrane"/>
    <property type="evidence" value="ECO:0007669"/>
    <property type="project" value="UniProtKB-SubCell"/>
</dbReference>
<dbReference type="InterPro" id="IPR036259">
    <property type="entry name" value="MFS_trans_sf"/>
</dbReference>
<name>A0AAV1JT38_9NEOP</name>
<dbReference type="InterPro" id="IPR050382">
    <property type="entry name" value="MFS_Na/Anion_cotransporter"/>
</dbReference>
<dbReference type="PROSITE" id="PS50850">
    <property type="entry name" value="MFS"/>
    <property type="match status" value="1"/>
</dbReference>
<dbReference type="FunFam" id="1.20.1250.20:FF:000532">
    <property type="entry name" value="SLC (SoLute Carrier) homolog"/>
    <property type="match status" value="1"/>
</dbReference>
<dbReference type="InterPro" id="IPR011701">
    <property type="entry name" value="MFS"/>
</dbReference>
<comment type="caution">
    <text evidence="8">The sequence shown here is derived from an EMBL/GenBank/DDBJ whole genome shotgun (WGS) entry which is preliminary data.</text>
</comment>
<accession>A0AAV1JT38</accession>
<feature type="transmembrane region" description="Helical" evidence="5">
    <location>
        <begin position="377"/>
        <end position="394"/>
    </location>
</feature>
<evidence type="ECO:0000256" key="3">
    <source>
        <dbReference type="ARBA" id="ARBA00022989"/>
    </source>
</evidence>
<comment type="subcellular location">
    <subcellularLocation>
        <location evidence="1">Membrane</location>
        <topology evidence="1">Multi-pass membrane protein</topology>
    </subcellularLocation>
</comment>
<keyword evidence="4 5" id="KW-0472">Membrane</keyword>
<feature type="transmembrane region" description="Helical" evidence="5">
    <location>
        <begin position="406"/>
        <end position="425"/>
    </location>
</feature>
<evidence type="ECO:0000256" key="5">
    <source>
        <dbReference type="SAM" id="Phobius"/>
    </source>
</evidence>
<evidence type="ECO:0000256" key="4">
    <source>
        <dbReference type="ARBA" id="ARBA00023136"/>
    </source>
</evidence>
<feature type="signal peptide" evidence="6">
    <location>
        <begin position="1"/>
        <end position="23"/>
    </location>
</feature>
<sequence length="448" mass="49941">MFGVRHVQVILLFLANLINHASKNNLNVALLAMTDKSVEKHFDIDLKFQNALQSCLFWGYFVSILPAGELVTRFGGKKLLLLAMFMNTVAALVIPFCTYIGPQGWKMIFVCRVIQGVFQGFVIPSVLTIISKWVPAQERSRLGSLAYSGIHLGNGFQILTSGYLADYWGWPSVFYFHAILGFSWFILFSVFGAESPAQSKFISEKERSYIQNSLGFNGKTKKLRTPWRVLMTSPPFIALVFAFCGFKWGYHSLVAEIPTYMNKVHGVNLRENGALSALPFLVLFISTYPLGYIADFILKKKLIGLTPLRKIFTTLGFLGPAAWLIAAAQTQPGDKVSAITFLTLAIASIACIYPGFMMSPLDMAPNYAGAMNAVSNIFANFMSILGPIAAGLMLGDDGSNRSRWQLVFYVAVAMYVTTWAFYLMFADCKRQPWNDPNYNKKSVVISHQ</sequence>
<dbReference type="InterPro" id="IPR020846">
    <property type="entry name" value="MFS_dom"/>
</dbReference>
<evidence type="ECO:0000259" key="7">
    <source>
        <dbReference type="PROSITE" id="PS50850"/>
    </source>
</evidence>
<dbReference type="GO" id="GO:0006820">
    <property type="term" value="P:monoatomic anion transport"/>
    <property type="evidence" value="ECO:0007669"/>
    <property type="project" value="TreeGrafter"/>
</dbReference>
<protein>
    <recommendedName>
        <fullName evidence="7">Major facilitator superfamily (MFS) profile domain-containing protein</fullName>
    </recommendedName>
</protein>
<feature type="transmembrane region" description="Helical" evidence="5">
    <location>
        <begin position="277"/>
        <end position="298"/>
    </location>
</feature>
<evidence type="ECO:0000313" key="9">
    <source>
        <dbReference type="Proteomes" id="UP001497472"/>
    </source>
</evidence>
<keyword evidence="2 5" id="KW-0812">Transmembrane</keyword>
<evidence type="ECO:0000256" key="2">
    <source>
        <dbReference type="ARBA" id="ARBA00022692"/>
    </source>
</evidence>
<feature type="chain" id="PRO_5043662337" description="Major facilitator superfamily (MFS) profile domain-containing protein" evidence="6">
    <location>
        <begin position="24"/>
        <end position="448"/>
    </location>
</feature>
<feature type="transmembrane region" description="Helical" evidence="5">
    <location>
        <begin position="336"/>
        <end position="356"/>
    </location>
</feature>
<organism evidence="8 9">
    <name type="scientific">Leptosia nina</name>
    <dbReference type="NCBI Taxonomy" id="320188"/>
    <lineage>
        <taxon>Eukaryota</taxon>
        <taxon>Metazoa</taxon>
        <taxon>Ecdysozoa</taxon>
        <taxon>Arthropoda</taxon>
        <taxon>Hexapoda</taxon>
        <taxon>Insecta</taxon>
        <taxon>Pterygota</taxon>
        <taxon>Neoptera</taxon>
        <taxon>Endopterygota</taxon>
        <taxon>Lepidoptera</taxon>
        <taxon>Glossata</taxon>
        <taxon>Ditrysia</taxon>
        <taxon>Papilionoidea</taxon>
        <taxon>Pieridae</taxon>
        <taxon>Pierinae</taxon>
        <taxon>Leptosia</taxon>
    </lineage>
</organism>
<dbReference type="EMBL" id="CAVLEF010000132">
    <property type="protein sequence ID" value="CAK1551529.1"/>
    <property type="molecule type" value="Genomic_DNA"/>
</dbReference>